<evidence type="ECO:0000256" key="1">
    <source>
        <dbReference type="SAM" id="MobiDB-lite"/>
    </source>
</evidence>
<name>A0AAV9K5M6_9SOLN</name>
<dbReference type="AlphaFoldDB" id="A0AAV9K5M6"/>
<dbReference type="Proteomes" id="UP001311915">
    <property type="component" value="Unassembled WGS sequence"/>
</dbReference>
<reference evidence="2 3" key="1">
    <citation type="submission" date="2023-10" db="EMBL/GenBank/DDBJ databases">
        <title>Genome-Wide Identification Analysis in wild type Solanum Pinnatisectum Reveals Some Genes Defensing Phytophthora Infestans.</title>
        <authorList>
            <person name="Sun C."/>
        </authorList>
    </citation>
    <scope>NUCLEOTIDE SEQUENCE [LARGE SCALE GENOMIC DNA]</scope>
    <source>
        <strain evidence="2">LQN</strain>
        <tissue evidence="2">Leaf</tissue>
    </source>
</reference>
<dbReference type="EMBL" id="JAWPEI010000012">
    <property type="protein sequence ID" value="KAK4708534.1"/>
    <property type="molecule type" value="Genomic_DNA"/>
</dbReference>
<evidence type="ECO:0000313" key="3">
    <source>
        <dbReference type="Proteomes" id="UP001311915"/>
    </source>
</evidence>
<feature type="region of interest" description="Disordered" evidence="1">
    <location>
        <begin position="1"/>
        <end position="42"/>
    </location>
</feature>
<proteinExistence type="predicted"/>
<keyword evidence="3" id="KW-1185">Reference proteome</keyword>
<organism evidence="2 3">
    <name type="scientific">Solanum pinnatisectum</name>
    <name type="common">tansyleaf nightshade</name>
    <dbReference type="NCBI Taxonomy" id="50273"/>
    <lineage>
        <taxon>Eukaryota</taxon>
        <taxon>Viridiplantae</taxon>
        <taxon>Streptophyta</taxon>
        <taxon>Embryophyta</taxon>
        <taxon>Tracheophyta</taxon>
        <taxon>Spermatophyta</taxon>
        <taxon>Magnoliopsida</taxon>
        <taxon>eudicotyledons</taxon>
        <taxon>Gunneridae</taxon>
        <taxon>Pentapetalae</taxon>
        <taxon>asterids</taxon>
        <taxon>lamiids</taxon>
        <taxon>Solanales</taxon>
        <taxon>Solanaceae</taxon>
        <taxon>Solanoideae</taxon>
        <taxon>Solaneae</taxon>
        <taxon>Solanum</taxon>
    </lineage>
</organism>
<feature type="compositionally biased region" description="Basic and acidic residues" evidence="1">
    <location>
        <begin position="7"/>
        <end position="16"/>
    </location>
</feature>
<evidence type="ECO:0000313" key="2">
    <source>
        <dbReference type="EMBL" id="KAK4708534.1"/>
    </source>
</evidence>
<feature type="compositionally biased region" description="Basic and acidic residues" evidence="1">
    <location>
        <begin position="76"/>
        <end position="89"/>
    </location>
</feature>
<protein>
    <submittedName>
        <fullName evidence="2">Uncharacterized protein</fullName>
    </submittedName>
</protein>
<accession>A0AAV9K5M6</accession>
<gene>
    <name evidence="2" type="ORF">R3W88_029459</name>
</gene>
<sequence length="89" mass="10205">MEPPPLEPRDEPRETLKPPPPPPVPPDREEISENQILAKEEVGGKCKLEKMDKNMSFKDIPGWGYDGRRTFGKHRDKPDESKAREQGNK</sequence>
<feature type="region of interest" description="Disordered" evidence="1">
    <location>
        <begin position="56"/>
        <end position="89"/>
    </location>
</feature>
<comment type="caution">
    <text evidence="2">The sequence shown here is derived from an EMBL/GenBank/DDBJ whole genome shotgun (WGS) entry which is preliminary data.</text>
</comment>